<evidence type="ECO:0000313" key="5">
    <source>
        <dbReference type="Proteomes" id="UP001344658"/>
    </source>
</evidence>
<dbReference type="EMBL" id="JAZEWV010000002">
    <property type="protein sequence ID" value="MEE4541076.1"/>
    <property type="molecule type" value="Genomic_DNA"/>
</dbReference>
<keyword evidence="5" id="KW-1185">Reference proteome</keyword>
<dbReference type="GO" id="GO:0004733">
    <property type="term" value="F:pyridoxamine phosphate oxidase activity"/>
    <property type="evidence" value="ECO:0007669"/>
    <property type="project" value="UniProtKB-EC"/>
</dbReference>
<dbReference type="Gene3D" id="2.30.110.10">
    <property type="entry name" value="Electron Transport, Fmn-binding Protein, Chain A"/>
    <property type="match status" value="1"/>
</dbReference>
<dbReference type="Proteomes" id="UP001344658">
    <property type="component" value="Unassembled WGS sequence"/>
</dbReference>
<proteinExistence type="predicted"/>
<dbReference type="SUPFAM" id="SSF50475">
    <property type="entry name" value="FMN-binding split barrel"/>
    <property type="match status" value="1"/>
</dbReference>
<dbReference type="PANTHER" id="PTHR35176:SF4">
    <property type="entry name" value="PYRIDOXAMINE 5'-PHOSPHATE OXIDASE-RELATED FMN-BINDING"/>
    <property type="match status" value="1"/>
</dbReference>
<dbReference type="Pfam" id="PF01243">
    <property type="entry name" value="PNPOx_N"/>
    <property type="match status" value="1"/>
</dbReference>
<name>A0ABU7P5K6_9ACTN</name>
<keyword evidence="1 4" id="KW-0560">Oxidoreductase</keyword>
<protein>
    <submittedName>
        <fullName evidence="4">Pyridoxamine 5'-phosphate oxidase family protein</fullName>
        <ecNumber evidence="4">1.-.-.-</ecNumber>
        <ecNumber evidence="4">1.4.3.5</ecNumber>
    </submittedName>
</protein>
<dbReference type="InterPro" id="IPR011576">
    <property type="entry name" value="Pyridox_Oxase_N"/>
</dbReference>
<feature type="domain" description="Pyridoxamine 5'-phosphate oxidase N-terminal" evidence="3">
    <location>
        <begin position="26"/>
        <end position="128"/>
    </location>
</feature>
<evidence type="ECO:0000256" key="1">
    <source>
        <dbReference type="ARBA" id="ARBA00023002"/>
    </source>
</evidence>
<accession>A0ABU7P5K6</accession>
<reference evidence="4 5" key="1">
    <citation type="submission" date="2023-12" db="EMBL/GenBank/DDBJ databases">
        <title>Streptomyces sp. V4-01.</title>
        <authorList>
            <person name="Somphong A."/>
            <person name="Phongsopitanun W."/>
        </authorList>
    </citation>
    <scope>NUCLEOTIDE SEQUENCE [LARGE SCALE GENOMIC DNA]</scope>
    <source>
        <strain evidence="4 5">V4-01</strain>
    </source>
</reference>
<dbReference type="EC" id="1.4.3.5" evidence="4"/>
<evidence type="ECO:0000259" key="3">
    <source>
        <dbReference type="Pfam" id="PF01243"/>
    </source>
</evidence>
<evidence type="ECO:0000313" key="4">
    <source>
        <dbReference type="EMBL" id="MEE4541076.1"/>
    </source>
</evidence>
<dbReference type="PANTHER" id="PTHR35176">
    <property type="entry name" value="HEME OXYGENASE HI_0854-RELATED"/>
    <property type="match status" value="1"/>
</dbReference>
<dbReference type="EC" id="1.-.-.-" evidence="4"/>
<gene>
    <name evidence="4" type="ORF">V2S66_03720</name>
</gene>
<sequence length="172" mass="19309">MSEPAMPEGTLDARYSDPRAEPSRWEEVREALDTAQTYWLTTVRADGRPHVTPLIAIWDASALHFSTGEREQKSRNLAAHRHVALTTGANALDEGLDVVLEGEATRVTDTARLEHLAAAWLRKYGEVWRYEVRDDSFWHPGGGLATVYAVRPAAVHAFRKGPTYAQTRWTLD</sequence>
<dbReference type="InterPro" id="IPR012349">
    <property type="entry name" value="Split_barrel_FMN-bd"/>
</dbReference>
<evidence type="ECO:0000256" key="2">
    <source>
        <dbReference type="SAM" id="MobiDB-lite"/>
    </source>
</evidence>
<comment type="caution">
    <text evidence="4">The sequence shown here is derived from an EMBL/GenBank/DDBJ whole genome shotgun (WGS) entry which is preliminary data.</text>
</comment>
<feature type="region of interest" description="Disordered" evidence="2">
    <location>
        <begin position="1"/>
        <end position="22"/>
    </location>
</feature>
<dbReference type="InterPro" id="IPR052019">
    <property type="entry name" value="F420H2_bilvrd_red/Heme_oxyg"/>
</dbReference>
<organism evidence="4 5">
    <name type="scientific">Actinacidiphila polyblastidii</name>
    <dbReference type="NCBI Taxonomy" id="3110430"/>
    <lineage>
        <taxon>Bacteria</taxon>
        <taxon>Bacillati</taxon>
        <taxon>Actinomycetota</taxon>
        <taxon>Actinomycetes</taxon>
        <taxon>Kitasatosporales</taxon>
        <taxon>Streptomycetaceae</taxon>
        <taxon>Actinacidiphila</taxon>
    </lineage>
</organism>
<dbReference type="RefSeq" id="WP_330792969.1">
    <property type="nucleotide sequence ID" value="NZ_JAZEWV010000002.1"/>
</dbReference>